<reference evidence="5" key="1">
    <citation type="submission" date="2017-01" db="EMBL/GenBank/DDBJ databases">
        <authorList>
            <person name="Wang Y."/>
            <person name="White M."/>
            <person name="Kvist S."/>
            <person name="Moncalvo J.-M."/>
        </authorList>
    </citation>
    <scope>NUCLEOTIDE SEQUENCE [LARGE SCALE GENOMIC DNA]</scope>
    <source>
        <strain evidence="5">COL-18-3</strain>
    </source>
</reference>
<dbReference type="GO" id="GO:0000811">
    <property type="term" value="C:GINS complex"/>
    <property type="evidence" value="ECO:0007669"/>
    <property type="project" value="UniProtKB-UniRule"/>
</dbReference>
<dbReference type="AlphaFoldDB" id="A0A1R1PWH2"/>
<comment type="similarity">
    <text evidence="1">Belongs to the GINS1/PSF1 family.</text>
</comment>
<gene>
    <name evidence="4" type="ORF">AX774_g1126</name>
</gene>
<dbReference type="InterPro" id="IPR036224">
    <property type="entry name" value="GINS_bundle-like_dom_sf"/>
</dbReference>
<dbReference type="GO" id="GO:1902983">
    <property type="term" value="P:DNA strand elongation involved in mitotic DNA replication"/>
    <property type="evidence" value="ECO:0007669"/>
    <property type="project" value="TreeGrafter"/>
</dbReference>
<dbReference type="InterPro" id="IPR005339">
    <property type="entry name" value="GINS_Psf1"/>
</dbReference>
<protein>
    <recommendedName>
        <fullName evidence="1">DNA replication complex GINS protein PSF1</fullName>
    </recommendedName>
</protein>
<dbReference type="Proteomes" id="UP000188320">
    <property type="component" value="Unassembled WGS sequence"/>
</dbReference>
<sequence length="315" mass="35492">MLGDEAYQLAKEAKRITVENLTPYNRQQVSLITRQTRQLWKKVEEYLAIVGERHKDIDLNNLSSNLDSSSLFSSNYLDSSQKNNFESTFEGSSFIGNAESVKAGAGNDIYGHGMVSSDNSSSVGAVNGGQNKNMSSIMSILVLNHLTVHRNKRILMAYHKRREEVLMKISWAINLNPSMLLPASGAEHEGMEVDSGITGHSDPDKLKDPGRDNRLSVAISEKISHVERQFIQDYTTAVKQYKDSVEKELGYFTLDWTSSLEKPPVELFIEVRVLRECGEIMTEFGVINLQENSQHYVRRSDVETLINLGYLMHIS</sequence>
<dbReference type="SUPFAM" id="SSF158573">
    <property type="entry name" value="GINS helical bundle-like"/>
    <property type="match status" value="2"/>
</dbReference>
<dbReference type="PANTHER" id="PTHR12914:SF2">
    <property type="entry name" value="DNA REPLICATION COMPLEX GINS PROTEIN PSF1"/>
    <property type="match status" value="1"/>
</dbReference>
<feature type="region of interest" description="Disordered" evidence="2">
    <location>
        <begin position="191"/>
        <end position="211"/>
    </location>
</feature>
<feature type="domain" description="DNA replication complex GINS protein PSF1 C-terminal" evidence="3">
    <location>
        <begin position="266"/>
        <end position="314"/>
    </location>
</feature>
<proteinExistence type="inferred from homology"/>
<dbReference type="Pfam" id="PF24997">
    <property type="entry name" value="PSF1_C"/>
    <property type="match status" value="1"/>
</dbReference>
<dbReference type="EMBL" id="LSSK01000094">
    <property type="protein sequence ID" value="OMH85320.1"/>
    <property type="molecule type" value="Genomic_DNA"/>
</dbReference>
<evidence type="ECO:0000259" key="3">
    <source>
        <dbReference type="Pfam" id="PF24997"/>
    </source>
</evidence>
<evidence type="ECO:0000313" key="5">
    <source>
        <dbReference type="Proteomes" id="UP000188320"/>
    </source>
</evidence>
<dbReference type="InterPro" id="IPR056783">
    <property type="entry name" value="PSF1_C"/>
</dbReference>
<organism evidence="4 5">
    <name type="scientific">Zancudomyces culisetae</name>
    <name type="common">Gut fungus</name>
    <name type="synonym">Smittium culisetae</name>
    <dbReference type="NCBI Taxonomy" id="1213189"/>
    <lineage>
        <taxon>Eukaryota</taxon>
        <taxon>Fungi</taxon>
        <taxon>Fungi incertae sedis</taxon>
        <taxon>Zoopagomycota</taxon>
        <taxon>Kickxellomycotina</taxon>
        <taxon>Harpellomycetes</taxon>
        <taxon>Harpellales</taxon>
        <taxon>Legeriomycetaceae</taxon>
        <taxon>Zancudomyces</taxon>
    </lineage>
</organism>
<comment type="caution">
    <text evidence="4">The sequence shown here is derived from an EMBL/GenBank/DDBJ whole genome shotgun (WGS) entry which is preliminary data.</text>
</comment>
<keyword evidence="1" id="KW-0539">Nucleus</keyword>
<keyword evidence="5" id="KW-1185">Reference proteome</keyword>
<dbReference type="CDD" id="cd21696">
    <property type="entry name" value="GINS_B_Psf1"/>
    <property type="match status" value="1"/>
</dbReference>
<dbReference type="PANTHER" id="PTHR12914">
    <property type="entry name" value="PARTNER OF SLD5"/>
    <property type="match status" value="1"/>
</dbReference>
<name>A0A1R1PWH2_ZANCU</name>
<keyword evidence="1" id="KW-0235">DNA replication</keyword>
<evidence type="ECO:0000256" key="2">
    <source>
        <dbReference type="SAM" id="MobiDB-lite"/>
    </source>
</evidence>
<accession>A0A1R1PWH2</accession>
<dbReference type="OrthoDB" id="10252587at2759"/>
<evidence type="ECO:0000256" key="1">
    <source>
        <dbReference type="RuleBase" id="RU368085"/>
    </source>
</evidence>
<feature type="compositionally biased region" description="Basic and acidic residues" evidence="2">
    <location>
        <begin position="201"/>
        <end position="211"/>
    </location>
</feature>
<comment type="subunit">
    <text evidence="1">Component of the GINS complex.</text>
</comment>
<dbReference type="Gene3D" id="1.20.58.1030">
    <property type="match status" value="1"/>
</dbReference>
<comment type="function">
    <text evidence="1">Required for correct functioning of the GINS complex, a complex that plays an essential role in the initiation of DNA replication, and progression of DNA replication forks. GINS complex seems to bind preferentially to single-stranded DNA.</text>
</comment>
<evidence type="ECO:0000313" key="4">
    <source>
        <dbReference type="EMBL" id="OMH85320.1"/>
    </source>
</evidence>
<comment type="subcellular location">
    <subcellularLocation>
        <location evidence="1">Nucleus</location>
    </subcellularLocation>
</comment>